<dbReference type="GO" id="GO:0004175">
    <property type="term" value="F:endopeptidase activity"/>
    <property type="evidence" value="ECO:0007669"/>
    <property type="project" value="UniProtKB-ARBA"/>
</dbReference>
<keyword evidence="1" id="KW-1133">Transmembrane helix</keyword>
<reference evidence="3 4" key="1">
    <citation type="submission" date="2016-10" db="EMBL/GenBank/DDBJ databases">
        <authorList>
            <person name="de Groot N.N."/>
        </authorList>
    </citation>
    <scope>NUCLEOTIDE SEQUENCE [LARGE SCALE GENOMIC DNA]</scope>
    <source>
        <strain evidence="3 4">CGMCC 1.5337</strain>
    </source>
</reference>
<feature type="transmembrane region" description="Helical" evidence="1">
    <location>
        <begin position="20"/>
        <end position="44"/>
    </location>
</feature>
<accession>A0A1I0NW81</accession>
<evidence type="ECO:0000259" key="2">
    <source>
        <dbReference type="Pfam" id="PF02517"/>
    </source>
</evidence>
<gene>
    <name evidence="3" type="ORF">SAMN04487945_1193</name>
</gene>
<keyword evidence="1" id="KW-0472">Membrane</keyword>
<dbReference type="InterPro" id="IPR052710">
    <property type="entry name" value="CAAX_protease"/>
</dbReference>
<dbReference type="STRING" id="355548.SAMN04487945_1193"/>
<keyword evidence="1" id="KW-0812">Transmembrane</keyword>
<protein>
    <recommendedName>
        <fullName evidence="2">CAAX prenyl protease 2/Lysostaphin resistance protein A-like domain-containing protein</fullName>
    </recommendedName>
</protein>
<feature type="transmembrane region" description="Helical" evidence="1">
    <location>
        <begin position="176"/>
        <end position="196"/>
    </location>
</feature>
<evidence type="ECO:0000256" key="1">
    <source>
        <dbReference type="SAM" id="Phobius"/>
    </source>
</evidence>
<feature type="domain" description="CAAX prenyl protease 2/Lysostaphin resistance protein A-like" evidence="2">
    <location>
        <begin position="147"/>
        <end position="240"/>
    </location>
</feature>
<dbReference type="InterPro" id="IPR003675">
    <property type="entry name" value="Rce1/LyrA-like_dom"/>
</dbReference>
<dbReference type="OrthoDB" id="275779at2157"/>
<feature type="transmembrane region" description="Helical" evidence="1">
    <location>
        <begin position="101"/>
        <end position="124"/>
    </location>
</feature>
<proteinExistence type="predicted"/>
<feature type="transmembrane region" description="Helical" evidence="1">
    <location>
        <begin position="202"/>
        <end position="222"/>
    </location>
</feature>
<evidence type="ECO:0000313" key="4">
    <source>
        <dbReference type="Proteomes" id="UP000198518"/>
    </source>
</evidence>
<organism evidence="3 4">
    <name type="scientific">Halobacterium jilantaiense</name>
    <dbReference type="NCBI Taxonomy" id="355548"/>
    <lineage>
        <taxon>Archaea</taxon>
        <taxon>Methanobacteriati</taxon>
        <taxon>Methanobacteriota</taxon>
        <taxon>Stenosarchaea group</taxon>
        <taxon>Halobacteria</taxon>
        <taxon>Halobacteriales</taxon>
        <taxon>Halobacteriaceae</taxon>
        <taxon>Halobacterium</taxon>
    </lineage>
</organism>
<dbReference type="Pfam" id="PF02517">
    <property type="entry name" value="Rce1-like"/>
    <property type="match status" value="1"/>
</dbReference>
<dbReference type="EMBL" id="FOJA01000001">
    <property type="protein sequence ID" value="SEW05892.1"/>
    <property type="molecule type" value="Genomic_DNA"/>
</dbReference>
<dbReference type="GO" id="GO:0080120">
    <property type="term" value="P:CAAX-box protein maturation"/>
    <property type="evidence" value="ECO:0007669"/>
    <property type="project" value="UniProtKB-ARBA"/>
</dbReference>
<dbReference type="PANTHER" id="PTHR36435:SF1">
    <property type="entry name" value="CAAX AMINO TERMINAL PROTEASE FAMILY PROTEIN"/>
    <property type="match status" value="1"/>
</dbReference>
<dbReference type="RefSeq" id="WP_089668439.1">
    <property type="nucleotide sequence ID" value="NZ_FOJA01000001.1"/>
</dbReference>
<feature type="transmembrane region" description="Helical" evidence="1">
    <location>
        <begin position="56"/>
        <end position="81"/>
    </location>
</feature>
<name>A0A1I0NW81_9EURY</name>
<keyword evidence="4" id="KW-1185">Reference proteome</keyword>
<dbReference type="Proteomes" id="UP000198518">
    <property type="component" value="Unassembled WGS sequence"/>
</dbReference>
<dbReference type="PANTHER" id="PTHR36435">
    <property type="entry name" value="SLR1288 PROTEIN"/>
    <property type="match status" value="1"/>
</dbReference>
<evidence type="ECO:0000313" key="3">
    <source>
        <dbReference type="EMBL" id="SEW05892.1"/>
    </source>
</evidence>
<dbReference type="AlphaFoldDB" id="A0A1I0NW81"/>
<feature type="transmembrane region" description="Helical" evidence="1">
    <location>
        <begin position="144"/>
        <end position="164"/>
    </location>
</feature>
<sequence length="261" mass="26888">MESATSSGSQSSGSRGRAVLVAAGLAILGLGLASIISIPVALAYSALTNTAVGDLGIVAGLAISLVSLHGIAFPLVAWGYVRRRGVGWSFVPASMPSLSAVKYIVGGYLGAFGALIVISMLVALLAVEPAQNSAGTAALENPGIIPYLVVLQFLLVGPGEELLFRGIIQGSLREHFDAWPAILLTSMVFAPIHITALSGGPAAVATTIGILFVPSIVFGYLYEKTDNIVVPALTHGLYNATLFGITYLGTQIEQTPELLAL</sequence>